<accession>A0ACA9YBS7</accession>
<sequence>MLVNRLIQSVLLATPILCSDGFYKLDFDVRKGFNLTEVVDDFFKGIGDAIGDTLEDVGDLLGKRENGSQQVPLTNERAFYITTLKIGSDASDVRVLLDTGSADLWVMSSKNSYCTENGGSMNCDQYGTYNEDNSTTFSKNDTEFSIQYLDQTFAKGTWGQDTIELTSSLILKEGNLAVADETDSNVGVFGIGYKSLESAQDKYDNIPIQMKQQGFIEKICYSLYLTPAESEKGSILFGGVDHAKYTGELVKFDIVPINGVVRHFQIPLNDLTVNLITPVQSATTTASTLVSSPSPHPTIALIDDTINQLFGKNSKRDDNVITLNTNGLFDSGTTLTYLPQAAVDSLISKIAPGASYNSNLGGYQVPCSLRQEGNSVSYNFDNKKSIEVPLSDLVMIAGRDSMNQQQCMLGVVANDDHTILGDNFLRSCYTLFDLEDNTVSIAQMKYSDDEDIEVIH</sequence>
<organism evidence="1 2">
    <name type="scientific">[Candida] jaroonii</name>
    <dbReference type="NCBI Taxonomy" id="467808"/>
    <lineage>
        <taxon>Eukaryota</taxon>
        <taxon>Fungi</taxon>
        <taxon>Dikarya</taxon>
        <taxon>Ascomycota</taxon>
        <taxon>Saccharomycotina</taxon>
        <taxon>Pichiomycetes</taxon>
        <taxon>Debaryomycetaceae</taxon>
        <taxon>Yamadazyma</taxon>
    </lineage>
</organism>
<gene>
    <name evidence="1" type="ORF">CLIB1444_09S00210</name>
</gene>
<evidence type="ECO:0000313" key="2">
    <source>
        <dbReference type="Proteomes" id="UP001152531"/>
    </source>
</evidence>
<protein>
    <submittedName>
        <fullName evidence="1">Aspartic proteinase yapsin-3</fullName>
    </submittedName>
</protein>
<dbReference type="EMBL" id="CALSDN010000009">
    <property type="protein sequence ID" value="CAH6722286.1"/>
    <property type="molecule type" value="Genomic_DNA"/>
</dbReference>
<name>A0ACA9YBS7_9ASCO</name>
<proteinExistence type="predicted"/>
<reference evidence="1" key="1">
    <citation type="submission" date="2022-06" db="EMBL/GenBank/DDBJ databases">
        <authorList>
            <person name="Legras J.-L."/>
            <person name="Devillers H."/>
            <person name="Grondin C."/>
        </authorList>
    </citation>
    <scope>NUCLEOTIDE SEQUENCE</scope>
    <source>
        <strain evidence="1">CLIB 1444</strain>
    </source>
</reference>
<evidence type="ECO:0000313" key="1">
    <source>
        <dbReference type="EMBL" id="CAH6722286.1"/>
    </source>
</evidence>
<comment type="caution">
    <text evidence="1">The sequence shown here is derived from an EMBL/GenBank/DDBJ whole genome shotgun (WGS) entry which is preliminary data.</text>
</comment>
<keyword evidence="2" id="KW-1185">Reference proteome</keyword>
<dbReference type="Proteomes" id="UP001152531">
    <property type="component" value="Unassembled WGS sequence"/>
</dbReference>